<evidence type="ECO:0000256" key="2">
    <source>
        <dbReference type="SAM" id="MobiDB-lite"/>
    </source>
</evidence>
<protein>
    <recommendedName>
        <fullName evidence="7">NACHT and WD domain protein</fullName>
    </recommendedName>
</protein>
<dbReference type="Pfam" id="PF24883">
    <property type="entry name" value="NPHP3_N"/>
    <property type="match status" value="1"/>
</dbReference>
<keyword evidence="1" id="KW-0677">Repeat</keyword>
<dbReference type="InterPro" id="IPR054471">
    <property type="entry name" value="GPIID_WHD"/>
</dbReference>
<proteinExistence type="predicted"/>
<sequence>MFSNRLSLRRKRSQDNASFSLFKHAQAEDGDPKAPPSPAHSQPSLVPPKKGQRESESNPLGLSVIYTPENGHKADIVFVHGLGGTSRWTWSKNQDPDLFWPYKFLPLEPDLCLARIMSFGYNAKFQKKGNTSTAVLDFAKTLLFDLKYAIDQQSGNLDIGAVPLLFVVHSMGGLIVKEAYMQGQNDPLYEHIVKAISAILFLATPHRGSNLADILNRVLEATWLSNSKLYISELSSDHFTLQKLNEQFRHIAPRLDIVSFYETQPTSIKGARVMILEKDSSILGYPGEISNPLDADHHGVCKYDNNRDPNYISVRNALKSIVSKIISTTRPKAQMAVSGKRPSDLKSALGIPQLPDSDFIFFQDQWTTGTSGWILTDSTFTQWLNSSRPSVLFVHGGAATGKSVLASFIIDHLVKQGVRCQYFFVRFADRKKRTLSLLLRSIAYQVTQHIPEFGVQIGELANEAVDFGSADSRTIWERLFKSVLFNLEKMDPIYWVIDGLDEADDVRSTIKLLSDIQHSSIPIRVLLLGRATTETTTALAKLPQSIHGGEIKIEGHAEDLYTHIEQELSMSGSAEFRDTIVQRIVAGAQDNFLWVRLAVEKLNTCYTHTEVTEALQQFPPGMEALYDRMALSIANNPSSTAQYLARKILQCVACSFRILSLAELSQALTGDFPDMLSLEKSIMDLCGGFVVLDNSGHVGMIHHSAREYLLGDVERPIDIDRDAAHEQMFLSCMNCLMVAGLRGNLHRHQMPEFVEYSASSWSSHMALVPADSQSVIKTVKKFLAGSWVLTWIHVLAVTKQLRILVRASKHLSRFTASRRDIQSNATPGQLAEGQIMDQWAIDFVKILGKFGNNLRRNPESIYKTIPPLCPFNSAIFQQFGKSETGALKVSGLSNPDWDDSIARLSFGGSASSVLAEGTKVAVSTSKGEVFLYSSSDFEEVNSSPIRHGEYMYRMALNNAGTQLVTYGYKTIKIWEISTGRCTLTVRNLESRPRPLSILFTNNNETLLVGFEDRTMRSLSLKEPTPTWQLVAELEENELDGHFLNSASDMALSNDGSLVAVAYRGHPLSAWEVDGPELINHCWRAREELARGEVLEVMWHPHGPEILGLYHEGVVFKWNPYEGNPEEIQVDAHRLAMSRDGHLFATGDVRGTVKVFTTSEFQLLFQLPSQDPVLGLAFGPSLHRFYDIRGSYGNAWEPNALMRYAERLDKSPDSDADSTSLGAISAPSTAIARRVDSVTAIAASPMGQLYCIGTEYGAVQLYDIKRGRLPDLVPRGIHGIEQMVWSSDGRYICFSDSSKYVTVIGITPQNHGVDPVIAEMVLKMSMKSMTGPIVQLLFQSGANHLLVSSLNMACVISIDQSAVTENIEWQSDTRKWILHPQDGTLITFEPTSISVWDWALTSIRSYQVTFPIDEEPPSPTSEHPSSQPRIIDRVLATPDKRHILVQISLGKPLKGKKYIFSFATASFAPYASATDISTLDTTLRLTPVPLPEEVTSHIASVLTFLAHDRLIFLSKTFAICSWKARLSKPSPSPSRPVLPPSSSSFPSSSKDSAAVKARAMNRPAPAVRKDTFESLFMLPGDWTGKDSLSLCTIWKKERSLLCPRNGEVAVVTAAGLG</sequence>
<dbReference type="InterPro" id="IPR015943">
    <property type="entry name" value="WD40/YVTN_repeat-like_dom_sf"/>
</dbReference>
<dbReference type="SUPFAM" id="SSF53474">
    <property type="entry name" value="alpha/beta-Hydrolases"/>
    <property type="match status" value="1"/>
</dbReference>
<dbReference type="PANTHER" id="PTHR10039">
    <property type="entry name" value="AMELOGENIN"/>
    <property type="match status" value="1"/>
</dbReference>
<feature type="compositionally biased region" description="Pro residues" evidence="2">
    <location>
        <begin position="1529"/>
        <end position="1538"/>
    </location>
</feature>
<dbReference type="SUPFAM" id="SSF52540">
    <property type="entry name" value="P-loop containing nucleoside triphosphate hydrolases"/>
    <property type="match status" value="1"/>
</dbReference>
<organism evidence="5 6">
    <name type="scientific">Aspergillus lucknowensis</name>
    <dbReference type="NCBI Taxonomy" id="176173"/>
    <lineage>
        <taxon>Eukaryota</taxon>
        <taxon>Fungi</taxon>
        <taxon>Dikarya</taxon>
        <taxon>Ascomycota</taxon>
        <taxon>Pezizomycotina</taxon>
        <taxon>Eurotiomycetes</taxon>
        <taxon>Eurotiomycetidae</taxon>
        <taxon>Eurotiales</taxon>
        <taxon>Aspergillaceae</taxon>
        <taxon>Aspergillus</taxon>
        <taxon>Aspergillus subgen. Nidulantes</taxon>
    </lineage>
</organism>
<feature type="region of interest" description="Disordered" evidence="2">
    <location>
        <begin position="1525"/>
        <end position="1548"/>
    </location>
</feature>
<evidence type="ECO:0000256" key="1">
    <source>
        <dbReference type="ARBA" id="ARBA00022737"/>
    </source>
</evidence>
<feature type="domain" description="Nephrocystin 3-like N-terminal" evidence="4">
    <location>
        <begin position="369"/>
        <end position="530"/>
    </location>
</feature>
<evidence type="ECO:0008006" key="7">
    <source>
        <dbReference type="Google" id="ProtNLM"/>
    </source>
</evidence>
<feature type="region of interest" description="Disordered" evidence="2">
    <location>
        <begin position="1"/>
        <end position="57"/>
    </location>
</feature>
<evidence type="ECO:0000313" key="6">
    <source>
        <dbReference type="Proteomes" id="UP001610432"/>
    </source>
</evidence>
<dbReference type="InterPro" id="IPR029058">
    <property type="entry name" value="AB_hydrolase_fold"/>
</dbReference>
<dbReference type="Proteomes" id="UP001610432">
    <property type="component" value="Unassembled WGS sequence"/>
</dbReference>
<dbReference type="InterPro" id="IPR056884">
    <property type="entry name" value="NPHP3-like_N"/>
</dbReference>
<evidence type="ECO:0000313" key="5">
    <source>
        <dbReference type="EMBL" id="KAL2867266.1"/>
    </source>
</evidence>
<name>A0ABR4LS34_9EURO</name>
<feature type="domain" description="GPI inositol-deacylase winged helix" evidence="3">
    <location>
        <begin position="641"/>
        <end position="712"/>
    </location>
</feature>
<dbReference type="Gene3D" id="3.40.50.1820">
    <property type="entry name" value="alpha/beta hydrolase"/>
    <property type="match status" value="1"/>
</dbReference>
<dbReference type="Gene3D" id="2.130.10.10">
    <property type="entry name" value="YVTN repeat-like/Quinoprotein amine dehydrogenase"/>
    <property type="match status" value="3"/>
</dbReference>
<dbReference type="InterPro" id="IPR027417">
    <property type="entry name" value="P-loop_NTPase"/>
</dbReference>
<comment type="caution">
    <text evidence="5">The sequence shown here is derived from an EMBL/GenBank/DDBJ whole genome shotgun (WGS) entry which is preliminary data.</text>
</comment>
<evidence type="ECO:0000259" key="3">
    <source>
        <dbReference type="Pfam" id="PF22939"/>
    </source>
</evidence>
<dbReference type="PANTHER" id="PTHR10039:SF16">
    <property type="entry name" value="GPI INOSITOL-DEACYLASE"/>
    <property type="match status" value="1"/>
</dbReference>
<dbReference type="InterPro" id="IPR011047">
    <property type="entry name" value="Quinoprotein_ADH-like_sf"/>
</dbReference>
<dbReference type="Pfam" id="PF22939">
    <property type="entry name" value="WHD_GPIID"/>
    <property type="match status" value="1"/>
</dbReference>
<dbReference type="EMBL" id="JBFXLQ010000019">
    <property type="protein sequence ID" value="KAL2867266.1"/>
    <property type="molecule type" value="Genomic_DNA"/>
</dbReference>
<dbReference type="RefSeq" id="XP_070886245.1">
    <property type="nucleotide sequence ID" value="XM_071035484.1"/>
</dbReference>
<gene>
    <name evidence="5" type="ORF">BJX67DRAFT_80989</name>
</gene>
<feature type="compositionally biased region" description="Low complexity" evidence="2">
    <location>
        <begin position="1539"/>
        <end position="1548"/>
    </location>
</feature>
<reference evidence="5 6" key="1">
    <citation type="submission" date="2024-07" db="EMBL/GenBank/DDBJ databases">
        <title>Section-level genome sequencing and comparative genomics of Aspergillus sections Usti and Cavernicolus.</title>
        <authorList>
            <consortium name="Lawrence Berkeley National Laboratory"/>
            <person name="Nybo J.L."/>
            <person name="Vesth T.C."/>
            <person name="Theobald S."/>
            <person name="Frisvad J.C."/>
            <person name="Larsen T.O."/>
            <person name="Kjaerboelling I."/>
            <person name="Rothschild-Mancinelli K."/>
            <person name="Lyhne E.K."/>
            <person name="Kogle M.E."/>
            <person name="Barry K."/>
            <person name="Clum A."/>
            <person name="Na H."/>
            <person name="Ledsgaard L."/>
            <person name="Lin J."/>
            <person name="Lipzen A."/>
            <person name="Kuo A."/>
            <person name="Riley R."/>
            <person name="Mondo S."/>
            <person name="Labutti K."/>
            <person name="Haridas S."/>
            <person name="Pangalinan J."/>
            <person name="Salamov A.A."/>
            <person name="Simmons B.A."/>
            <person name="Magnuson J.K."/>
            <person name="Chen J."/>
            <person name="Drula E."/>
            <person name="Henrissat B."/>
            <person name="Wiebenga A."/>
            <person name="Lubbers R.J."/>
            <person name="Gomes A.C."/>
            <person name="Macurrencykelacurrency M.R."/>
            <person name="Stajich J."/>
            <person name="Grigoriev I.V."/>
            <person name="Mortensen U.H."/>
            <person name="De Vries R.P."/>
            <person name="Baker S.E."/>
            <person name="Andersen M.R."/>
        </authorList>
    </citation>
    <scope>NUCLEOTIDE SEQUENCE [LARGE SCALE GENOMIC DNA]</scope>
    <source>
        <strain evidence="5 6">CBS 449.75</strain>
    </source>
</reference>
<dbReference type="GeneID" id="98150556"/>
<dbReference type="SUPFAM" id="SSF50998">
    <property type="entry name" value="Quinoprotein alcohol dehydrogenase-like"/>
    <property type="match status" value="1"/>
</dbReference>
<keyword evidence="6" id="KW-1185">Reference proteome</keyword>
<accession>A0ABR4LS34</accession>
<evidence type="ECO:0000259" key="4">
    <source>
        <dbReference type="Pfam" id="PF24883"/>
    </source>
</evidence>
<dbReference type="Gene3D" id="3.40.50.300">
    <property type="entry name" value="P-loop containing nucleotide triphosphate hydrolases"/>
    <property type="match status" value="1"/>
</dbReference>